<evidence type="ECO:0000313" key="1">
    <source>
        <dbReference type="EMBL" id="CAG7734549.1"/>
    </source>
</evidence>
<protein>
    <submittedName>
        <fullName evidence="1">Uncharacterized protein</fullName>
    </submittedName>
</protein>
<evidence type="ECO:0000313" key="2">
    <source>
        <dbReference type="Proteomes" id="UP000708208"/>
    </source>
</evidence>
<organism evidence="1 2">
    <name type="scientific">Allacma fusca</name>
    <dbReference type="NCBI Taxonomy" id="39272"/>
    <lineage>
        <taxon>Eukaryota</taxon>
        <taxon>Metazoa</taxon>
        <taxon>Ecdysozoa</taxon>
        <taxon>Arthropoda</taxon>
        <taxon>Hexapoda</taxon>
        <taxon>Collembola</taxon>
        <taxon>Symphypleona</taxon>
        <taxon>Sminthuridae</taxon>
        <taxon>Allacma</taxon>
    </lineage>
</organism>
<proteinExistence type="predicted"/>
<sequence>MESKVVPLPPSTRETISSFIIKRCIEFPTEKLVLLINSELFKTIYGFKSSRSLVQDCTFLRKLSHSPPEECRSTLWSNVWALKSSNIEEKNFVRTLFSVCGMDLFALSLKFTRSDMATGFIACNGFDRLLECLCTILEPNRMEHVNFETFREPFLNVFKLWLNLPISTQNFLAKTSVLLKLFAHDKQLYLEFKNQGAEEAFERIILKIVMASRPQNIYSLKHRFDIWHRDWEFQSKEEISNQYTNEMFQIWGVDWFIVSLRFRDDEEKHKWCLRYFGRYLDKLLRVWKTQGNFVKFLTSADFIKILMDVGKSNLEQMSFQVEWDISIYFRLSFVVMCLFNADSNIYDEYHPSLSHLFENTLNQLIHGIQAKNWNVLEILKESETGSRLKEFELKSLTVPIASKLLKCLHVRLINRYCCSMNRRSRRSCETSGNLCHY</sequence>
<keyword evidence="2" id="KW-1185">Reference proteome</keyword>
<comment type="caution">
    <text evidence="1">The sequence shown here is derived from an EMBL/GenBank/DDBJ whole genome shotgun (WGS) entry which is preliminary data.</text>
</comment>
<dbReference type="AlphaFoldDB" id="A0A8J2K9U0"/>
<dbReference type="Proteomes" id="UP000708208">
    <property type="component" value="Unassembled WGS sequence"/>
</dbReference>
<reference evidence="1" key="1">
    <citation type="submission" date="2021-06" db="EMBL/GenBank/DDBJ databases">
        <authorList>
            <person name="Hodson N. C."/>
            <person name="Mongue J. A."/>
            <person name="Jaron S. K."/>
        </authorList>
    </citation>
    <scope>NUCLEOTIDE SEQUENCE</scope>
</reference>
<accession>A0A8J2K9U0</accession>
<name>A0A8J2K9U0_9HEXA</name>
<gene>
    <name evidence="1" type="ORF">AFUS01_LOCUS22933</name>
</gene>
<dbReference type="EMBL" id="CAJVCH010271425">
    <property type="protein sequence ID" value="CAG7734549.1"/>
    <property type="molecule type" value="Genomic_DNA"/>
</dbReference>